<evidence type="ECO:0000313" key="2">
    <source>
        <dbReference type="EMBL" id="MCH4823087.1"/>
    </source>
</evidence>
<dbReference type="InterPro" id="IPR024775">
    <property type="entry name" value="DinB-like"/>
</dbReference>
<dbReference type="AlphaFoldDB" id="A0A9X1V295"/>
<comment type="caution">
    <text evidence="2">The sequence shown here is derived from an EMBL/GenBank/DDBJ whole genome shotgun (WGS) entry which is preliminary data.</text>
</comment>
<sequence>MKILVSFLVLAFFSSEYELKPNCGSFTVENEVRTENATNKTDAFKYLKETRKSLEKSVKGLSEEQMTFKPEDGGWSVAEIVEHIIIVEGALKGMLEGKIKSGENLDQKAEVKMTDDQVVSLITDRSSSIQTQDQFQPTGKFSGSEEAINAFDTQRESIVSWLKDSDADMRNYVNEFPFGKIDAYQTVLFMAGHTERHTAQIKEIKSAPNFPG</sequence>
<organism evidence="2 3">
    <name type="scientific">Christiangramia lutea</name>
    <dbReference type="NCBI Taxonomy" id="1607951"/>
    <lineage>
        <taxon>Bacteria</taxon>
        <taxon>Pseudomonadati</taxon>
        <taxon>Bacteroidota</taxon>
        <taxon>Flavobacteriia</taxon>
        <taxon>Flavobacteriales</taxon>
        <taxon>Flavobacteriaceae</taxon>
        <taxon>Christiangramia</taxon>
    </lineage>
</organism>
<dbReference type="Proteomes" id="UP001139226">
    <property type="component" value="Unassembled WGS sequence"/>
</dbReference>
<accession>A0A9X1V295</accession>
<dbReference type="Gene3D" id="1.20.120.450">
    <property type="entry name" value="dinb family like domain"/>
    <property type="match status" value="1"/>
</dbReference>
<evidence type="ECO:0000313" key="3">
    <source>
        <dbReference type="Proteomes" id="UP001139226"/>
    </source>
</evidence>
<proteinExistence type="predicted"/>
<name>A0A9X1V295_9FLAO</name>
<gene>
    <name evidence="2" type="ORF">ML462_07850</name>
</gene>
<evidence type="ECO:0000259" key="1">
    <source>
        <dbReference type="Pfam" id="PF12867"/>
    </source>
</evidence>
<dbReference type="EMBL" id="JAKVTV010000002">
    <property type="protein sequence ID" value="MCH4823087.1"/>
    <property type="molecule type" value="Genomic_DNA"/>
</dbReference>
<protein>
    <submittedName>
        <fullName evidence="2">DinB family protein</fullName>
    </submittedName>
</protein>
<dbReference type="InterPro" id="IPR034660">
    <property type="entry name" value="DinB/YfiT-like"/>
</dbReference>
<dbReference type="Pfam" id="PF12867">
    <property type="entry name" value="DinB_2"/>
    <property type="match status" value="1"/>
</dbReference>
<keyword evidence="3" id="KW-1185">Reference proteome</keyword>
<dbReference type="SUPFAM" id="SSF109854">
    <property type="entry name" value="DinB/YfiT-like putative metalloenzymes"/>
    <property type="match status" value="1"/>
</dbReference>
<feature type="domain" description="DinB-like" evidence="1">
    <location>
        <begin position="47"/>
        <end position="201"/>
    </location>
</feature>
<reference evidence="2" key="1">
    <citation type="submission" date="2022-03" db="EMBL/GenBank/DDBJ databases">
        <title>Gramella crocea sp. nov., isolated from activated sludge of a seafood processing plant.</title>
        <authorList>
            <person name="Zhang X."/>
        </authorList>
    </citation>
    <scope>NUCLEOTIDE SEQUENCE</scope>
    <source>
        <strain evidence="2">YJ019</strain>
    </source>
</reference>
<dbReference type="RefSeq" id="WP_240713256.1">
    <property type="nucleotide sequence ID" value="NZ_JAKVTV010000002.1"/>
</dbReference>